<gene>
    <name evidence="1" type="ORF">AMTR_s00086p00142960</name>
</gene>
<reference evidence="2" key="1">
    <citation type="journal article" date="2013" name="Science">
        <title>The Amborella genome and the evolution of flowering plants.</title>
        <authorList>
            <consortium name="Amborella Genome Project"/>
        </authorList>
    </citation>
    <scope>NUCLEOTIDE SEQUENCE [LARGE SCALE GENOMIC DNA]</scope>
</reference>
<evidence type="ECO:0000313" key="2">
    <source>
        <dbReference type="Proteomes" id="UP000017836"/>
    </source>
</evidence>
<keyword evidence="2" id="KW-1185">Reference proteome</keyword>
<dbReference type="AlphaFoldDB" id="W1NZ00"/>
<name>W1NZ00_AMBTC</name>
<dbReference type="Proteomes" id="UP000017836">
    <property type="component" value="Unassembled WGS sequence"/>
</dbReference>
<sequence>MSDTHSLDARAPSPSFALCFGRLANPRCASIATRVPGIHSLLGHLAPSLSWCLNRLCRFRVRIA</sequence>
<dbReference type="Gramene" id="ERN02827">
    <property type="protein sequence ID" value="ERN02827"/>
    <property type="gene ID" value="AMTR_s00086p00142960"/>
</dbReference>
<organism evidence="1 2">
    <name type="scientific">Amborella trichopoda</name>
    <dbReference type="NCBI Taxonomy" id="13333"/>
    <lineage>
        <taxon>Eukaryota</taxon>
        <taxon>Viridiplantae</taxon>
        <taxon>Streptophyta</taxon>
        <taxon>Embryophyta</taxon>
        <taxon>Tracheophyta</taxon>
        <taxon>Spermatophyta</taxon>
        <taxon>Magnoliopsida</taxon>
        <taxon>Amborellales</taxon>
        <taxon>Amborellaceae</taxon>
        <taxon>Amborella</taxon>
    </lineage>
</organism>
<dbReference type="HOGENOM" id="CLU_2870593_0_0_1"/>
<dbReference type="EMBL" id="KI394485">
    <property type="protein sequence ID" value="ERN02827.1"/>
    <property type="molecule type" value="Genomic_DNA"/>
</dbReference>
<evidence type="ECO:0000313" key="1">
    <source>
        <dbReference type="EMBL" id="ERN02827.1"/>
    </source>
</evidence>
<accession>W1NZ00</accession>
<protein>
    <submittedName>
        <fullName evidence="1">Uncharacterized protein</fullName>
    </submittedName>
</protein>
<proteinExistence type="predicted"/>